<dbReference type="InterPro" id="IPR029066">
    <property type="entry name" value="PLP-binding_barrel"/>
</dbReference>
<dbReference type="SUPFAM" id="SSF51419">
    <property type="entry name" value="PLP-binding barrel"/>
    <property type="match status" value="1"/>
</dbReference>
<evidence type="ECO:0000256" key="1">
    <source>
        <dbReference type="ARBA" id="ARBA00001933"/>
    </source>
</evidence>
<dbReference type="EMBL" id="JBHPBY010000243">
    <property type="protein sequence ID" value="MFC1851928.1"/>
    <property type="molecule type" value="Genomic_DNA"/>
</dbReference>
<dbReference type="InterPro" id="IPR000183">
    <property type="entry name" value="Orn/DAP/Arg_de-COase"/>
</dbReference>
<organism evidence="4 5">
    <name type="scientific">candidate division CSSED10-310 bacterium</name>
    <dbReference type="NCBI Taxonomy" id="2855610"/>
    <lineage>
        <taxon>Bacteria</taxon>
        <taxon>Bacteria division CSSED10-310</taxon>
    </lineage>
</organism>
<protein>
    <submittedName>
        <fullName evidence="4">Diaminopimelate decarboxylase family protein</fullName>
    </submittedName>
</protein>
<dbReference type="InterPro" id="IPR022644">
    <property type="entry name" value="De-COase2_N"/>
</dbReference>
<proteinExistence type="predicted"/>
<keyword evidence="2" id="KW-0663">Pyridoxal phosphate</keyword>
<dbReference type="Proteomes" id="UP001594351">
    <property type="component" value="Unassembled WGS sequence"/>
</dbReference>
<comment type="cofactor">
    <cofactor evidence="1">
        <name>pyridoxal 5'-phosphate</name>
        <dbReference type="ChEBI" id="CHEBI:597326"/>
    </cofactor>
</comment>
<accession>A0ABV6Z0G6</accession>
<reference evidence="4 5" key="1">
    <citation type="submission" date="2024-09" db="EMBL/GenBank/DDBJ databases">
        <title>Laminarin stimulates single cell rates of sulfate reduction while oxygen inhibits transcriptomic activity in coastal marine sediment.</title>
        <authorList>
            <person name="Lindsay M."/>
            <person name="Orcutt B."/>
            <person name="Emerson D."/>
            <person name="Stepanauskas R."/>
            <person name="D'Angelo T."/>
        </authorList>
    </citation>
    <scope>NUCLEOTIDE SEQUENCE [LARGE SCALE GENOMIC DNA]</scope>
    <source>
        <strain evidence="4">SAG AM-311-K15</strain>
    </source>
</reference>
<dbReference type="PRINTS" id="PR01179">
    <property type="entry name" value="ODADCRBXLASE"/>
</dbReference>
<dbReference type="Pfam" id="PF02784">
    <property type="entry name" value="Orn_Arg_deC_N"/>
    <property type="match status" value="1"/>
</dbReference>
<dbReference type="Gene3D" id="2.40.37.10">
    <property type="entry name" value="Lyase, Ornithine Decarboxylase, Chain A, domain 1"/>
    <property type="match status" value="2"/>
</dbReference>
<comment type="caution">
    <text evidence="4">The sequence shown here is derived from an EMBL/GenBank/DDBJ whole genome shotgun (WGS) entry which is preliminary data.</text>
</comment>
<name>A0ABV6Z0G6_UNCC1</name>
<evidence type="ECO:0000259" key="3">
    <source>
        <dbReference type="Pfam" id="PF02784"/>
    </source>
</evidence>
<dbReference type="Gene3D" id="3.20.20.10">
    <property type="entry name" value="Alanine racemase"/>
    <property type="match status" value="2"/>
</dbReference>
<evidence type="ECO:0000313" key="4">
    <source>
        <dbReference type="EMBL" id="MFC1851928.1"/>
    </source>
</evidence>
<sequence>MTKKIKQLDDCLSIRDEHLFIEECDTVDLVQKFGSPIFVYSENQVRRNIKRFQDSFEKGWATGPVKIMPAAKANWIPAVQRIIADQGCGCDIYSAGELSVALKAGFNPEFISVNGVPKSEEHIYRSIKEGVRLTIDSIEEVDVIEKAAHELQRVAKVRLRLKPVLSGFIKQSDFVAEGLVPTDLAAIAYKGGLTFEQILSVAPRMMQMQNVELVGFHEHHGRHDPTVKYWIEQMKSYAQEIGKVCQALGGYQPREIDIGGGFAVPRDPFNAVTDYSEPLQLAALYSISKSMNLLGSDKRYKVMAKLIDALLITHPNQIPAPTIEAYAEACTGTLQRELPRQGINTEGLMLQVEPGRSLHGNAGIHLTSVCNIKRITNPIRWNIVIVDTTEFWFTGGRYEHHLHDYLFANKANAKMVDKADIIGRSCYGDRLMPTVPIPEVMIGDILAFFDTGAYQEVSMSNFNALPRPATVLVTDDETAIIRRGETEEDVFRRDIIPDHLLPK</sequence>
<evidence type="ECO:0000256" key="2">
    <source>
        <dbReference type="ARBA" id="ARBA00022898"/>
    </source>
</evidence>
<dbReference type="SUPFAM" id="SSF50621">
    <property type="entry name" value="Alanine racemase C-terminal domain-like"/>
    <property type="match status" value="1"/>
</dbReference>
<dbReference type="PANTHER" id="PTHR43727">
    <property type="entry name" value="DIAMINOPIMELATE DECARBOXYLASE"/>
    <property type="match status" value="1"/>
</dbReference>
<keyword evidence="5" id="KW-1185">Reference proteome</keyword>
<dbReference type="PANTHER" id="PTHR43727:SF2">
    <property type="entry name" value="GROUP IV DECARBOXYLASE"/>
    <property type="match status" value="1"/>
</dbReference>
<evidence type="ECO:0000313" key="5">
    <source>
        <dbReference type="Proteomes" id="UP001594351"/>
    </source>
</evidence>
<gene>
    <name evidence="4" type="ORF">ACFL27_17180</name>
</gene>
<dbReference type="InterPro" id="IPR009006">
    <property type="entry name" value="Ala_racemase/Decarboxylase_C"/>
</dbReference>
<feature type="domain" description="Orn/DAP/Arg decarboxylase 2 N-terminal" evidence="3">
    <location>
        <begin position="44"/>
        <end position="267"/>
    </location>
</feature>